<sequence>MAPPIEQVTAQGYDLQFGTNFLGHYYLTTLLLPALLAGAKSSADGKARVVNTSSMAHIAGALDYNTFKDSPKRKKSSTMNLYNQSKFANIVFSNELARRFGDQGIVSTALHPGILSSDLQRHMKIPGLELIKSMFLYPTPQGALTQLYAGTSAEGIEFNGKYLIPWARIGTAAAATNDPQQARQLWEWAEEQVANI</sequence>
<evidence type="ECO:0000313" key="5">
    <source>
        <dbReference type="Proteomes" id="UP000717328"/>
    </source>
</evidence>
<dbReference type="Gene3D" id="3.40.50.720">
    <property type="entry name" value="NAD(P)-binding Rossmann-like Domain"/>
    <property type="match status" value="1"/>
</dbReference>
<evidence type="ECO:0000256" key="1">
    <source>
        <dbReference type="ARBA" id="ARBA00006484"/>
    </source>
</evidence>
<gene>
    <name evidence="4" type="ORF">H0H81_003249</name>
</gene>
<dbReference type="InterPro" id="IPR036291">
    <property type="entry name" value="NAD(P)-bd_dom_sf"/>
</dbReference>
<dbReference type="PANTHER" id="PTHR24320:SF236">
    <property type="entry name" value="SHORT-CHAIN DEHYDROGENASE-RELATED"/>
    <property type="match status" value="1"/>
</dbReference>
<name>A0A9P7KHN4_9AGAR</name>
<protein>
    <submittedName>
        <fullName evidence="4">Uncharacterized protein</fullName>
    </submittedName>
</protein>
<reference evidence="4" key="2">
    <citation type="submission" date="2021-10" db="EMBL/GenBank/DDBJ databases">
        <title>Phylogenomics reveals ancestral predisposition of the termite-cultivated fungus Termitomyces towards a domesticated lifestyle.</title>
        <authorList>
            <person name="Auxier B."/>
            <person name="Grum-Grzhimaylo A."/>
            <person name="Cardenas M.E."/>
            <person name="Lodge J.D."/>
            <person name="Laessoe T."/>
            <person name="Pedersen O."/>
            <person name="Smith M.E."/>
            <person name="Kuyper T.W."/>
            <person name="Franco-Molano E.A."/>
            <person name="Baroni T.J."/>
            <person name="Aanen D.K."/>
        </authorList>
    </citation>
    <scope>NUCLEOTIDE SEQUENCE</scope>
    <source>
        <strain evidence="4">D49</strain>
    </source>
</reference>
<evidence type="ECO:0000313" key="4">
    <source>
        <dbReference type="EMBL" id="KAG5652886.1"/>
    </source>
</evidence>
<comment type="caution">
    <text evidence="4">The sequence shown here is derived from an EMBL/GenBank/DDBJ whole genome shotgun (WGS) entry which is preliminary data.</text>
</comment>
<dbReference type="EMBL" id="JABCKI010000090">
    <property type="protein sequence ID" value="KAG5652886.1"/>
    <property type="molecule type" value="Genomic_DNA"/>
</dbReference>
<evidence type="ECO:0000256" key="3">
    <source>
        <dbReference type="ARBA" id="ARBA00023002"/>
    </source>
</evidence>
<proteinExistence type="inferred from homology"/>
<dbReference type="Proteomes" id="UP000717328">
    <property type="component" value="Unassembled WGS sequence"/>
</dbReference>
<reference evidence="4" key="1">
    <citation type="submission" date="2021-02" db="EMBL/GenBank/DDBJ databases">
        <authorList>
            <person name="Nieuwenhuis M."/>
            <person name="Van De Peppel L.J.J."/>
        </authorList>
    </citation>
    <scope>NUCLEOTIDE SEQUENCE</scope>
    <source>
        <strain evidence="4">D49</strain>
    </source>
</reference>
<organism evidence="4 5">
    <name type="scientific">Sphagnurus paluster</name>
    <dbReference type="NCBI Taxonomy" id="117069"/>
    <lineage>
        <taxon>Eukaryota</taxon>
        <taxon>Fungi</taxon>
        <taxon>Dikarya</taxon>
        <taxon>Basidiomycota</taxon>
        <taxon>Agaricomycotina</taxon>
        <taxon>Agaricomycetes</taxon>
        <taxon>Agaricomycetidae</taxon>
        <taxon>Agaricales</taxon>
        <taxon>Tricholomatineae</taxon>
        <taxon>Lyophyllaceae</taxon>
        <taxon>Sphagnurus</taxon>
    </lineage>
</organism>
<evidence type="ECO:0000256" key="2">
    <source>
        <dbReference type="ARBA" id="ARBA00022857"/>
    </source>
</evidence>
<dbReference type="PANTHER" id="PTHR24320">
    <property type="entry name" value="RETINOL DEHYDROGENASE"/>
    <property type="match status" value="1"/>
</dbReference>
<dbReference type="AlphaFoldDB" id="A0A9P7KHN4"/>
<keyword evidence="3" id="KW-0560">Oxidoreductase</keyword>
<keyword evidence="2" id="KW-0521">NADP</keyword>
<dbReference type="OrthoDB" id="191139at2759"/>
<comment type="similarity">
    <text evidence="1">Belongs to the short-chain dehydrogenases/reductases (SDR) family.</text>
</comment>
<accession>A0A9P7KHN4</accession>
<dbReference type="SUPFAM" id="SSF51735">
    <property type="entry name" value="NAD(P)-binding Rossmann-fold domains"/>
    <property type="match status" value="1"/>
</dbReference>
<dbReference type="GO" id="GO:0016491">
    <property type="term" value="F:oxidoreductase activity"/>
    <property type="evidence" value="ECO:0007669"/>
    <property type="project" value="UniProtKB-KW"/>
</dbReference>
<keyword evidence="5" id="KW-1185">Reference proteome</keyword>